<accession>A0AAW2FJQ0</accession>
<comment type="caution">
    <text evidence="1">The sequence shown here is derived from an EMBL/GenBank/DDBJ whole genome shotgun (WGS) entry which is preliminary data.</text>
</comment>
<evidence type="ECO:0000313" key="1">
    <source>
        <dbReference type="EMBL" id="KAL0114397.1"/>
    </source>
</evidence>
<proteinExistence type="predicted"/>
<dbReference type="AlphaFoldDB" id="A0AAW2FJQ0"/>
<gene>
    <name evidence="1" type="ORF">PUN28_011564</name>
</gene>
<name>A0AAW2FJQ0_9HYME</name>
<evidence type="ECO:0000313" key="2">
    <source>
        <dbReference type="Proteomes" id="UP001430953"/>
    </source>
</evidence>
<dbReference type="EMBL" id="JADYXP020000011">
    <property type="protein sequence ID" value="KAL0114397.1"/>
    <property type="molecule type" value="Genomic_DNA"/>
</dbReference>
<reference evidence="1 2" key="1">
    <citation type="submission" date="2023-03" db="EMBL/GenBank/DDBJ databases">
        <title>High recombination rates correlate with genetic variation in Cardiocondyla obscurior ants.</title>
        <authorList>
            <person name="Errbii M."/>
        </authorList>
    </citation>
    <scope>NUCLEOTIDE SEQUENCE [LARGE SCALE GENOMIC DNA]</scope>
    <source>
        <strain evidence="1">Alpha-2009</strain>
        <tissue evidence="1">Whole body</tissue>
    </source>
</reference>
<dbReference type="Proteomes" id="UP001430953">
    <property type="component" value="Unassembled WGS sequence"/>
</dbReference>
<sequence>MSSARGLRAVENRLKLVHAFNRSVSSRPEPPARATSGKIYHVDTAEHRRRPCAKQTLAKSFKRRLITTIVTLPKFVSLKKTQIISFRVMLLTILAFFFRY</sequence>
<organism evidence="1 2">
    <name type="scientific">Cardiocondyla obscurior</name>
    <dbReference type="NCBI Taxonomy" id="286306"/>
    <lineage>
        <taxon>Eukaryota</taxon>
        <taxon>Metazoa</taxon>
        <taxon>Ecdysozoa</taxon>
        <taxon>Arthropoda</taxon>
        <taxon>Hexapoda</taxon>
        <taxon>Insecta</taxon>
        <taxon>Pterygota</taxon>
        <taxon>Neoptera</taxon>
        <taxon>Endopterygota</taxon>
        <taxon>Hymenoptera</taxon>
        <taxon>Apocrita</taxon>
        <taxon>Aculeata</taxon>
        <taxon>Formicoidea</taxon>
        <taxon>Formicidae</taxon>
        <taxon>Myrmicinae</taxon>
        <taxon>Cardiocondyla</taxon>
    </lineage>
</organism>
<keyword evidence="2" id="KW-1185">Reference proteome</keyword>
<protein>
    <submittedName>
        <fullName evidence="1">Uncharacterized protein</fullName>
    </submittedName>
</protein>